<evidence type="ECO:0000256" key="2">
    <source>
        <dbReference type="ARBA" id="ARBA00004496"/>
    </source>
</evidence>
<reference evidence="7 8" key="1">
    <citation type="submission" date="2023-05" db="EMBL/GenBank/DDBJ databases">
        <title>Flavobacterium sedimenti sp. nov., isolated from the sediment.</title>
        <authorList>
            <person name="Wu N."/>
        </authorList>
    </citation>
    <scope>NUCLEOTIDE SEQUENCE [LARGE SCALE GENOMIC DNA]</scope>
    <source>
        <strain evidence="7 8">YZ-48</strain>
    </source>
</reference>
<comment type="caution">
    <text evidence="7">The sequence shown here is derived from an EMBL/GenBank/DDBJ whole genome shotgun (WGS) entry which is preliminary data.</text>
</comment>
<dbReference type="InterPro" id="IPR001322">
    <property type="entry name" value="Lamin_tail_dom"/>
</dbReference>
<dbReference type="Gene3D" id="2.60.40.10">
    <property type="entry name" value="Immunoglobulins"/>
    <property type="match status" value="3"/>
</dbReference>
<dbReference type="Pfam" id="PF01833">
    <property type="entry name" value="TIG"/>
    <property type="match status" value="1"/>
</dbReference>
<dbReference type="Proteomes" id="UP001230035">
    <property type="component" value="Unassembled WGS sequence"/>
</dbReference>
<dbReference type="NCBIfam" id="NF012200">
    <property type="entry name" value="choice_anch_D"/>
    <property type="match status" value="2"/>
</dbReference>
<keyword evidence="5" id="KW-0966">Cell projection</keyword>
<proteinExistence type="predicted"/>
<evidence type="ECO:0000313" key="8">
    <source>
        <dbReference type="Proteomes" id="UP001230035"/>
    </source>
</evidence>
<evidence type="ECO:0000256" key="3">
    <source>
        <dbReference type="ARBA" id="ARBA00022490"/>
    </source>
</evidence>
<keyword evidence="4" id="KW-0969">Cilium</keyword>
<dbReference type="Pfam" id="PF22544">
    <property type="entry name" value="HYDIN_VesB_CFA65-like_Ig"/>
    <property type="match status" value="1"/>
</dbReference>
<name>A0ABT6XN55_9FLAO</name>
<dbReference type="SUPFAM" id="SSF81296">
    <property type="entry name" value="E set domains"/>
    <property type="match status" value="1"/>
</dbReference>
<dbReference type="RefSeq" id="WP_283237972.1">
    <property type="nucleotide sequence ID" value="NZ_JASGBP010000001.1"/>
</dbReference>
<comment type="subcellular location">
    <subcellularLocation>
        <location evidence="1">Cell projection</location>
        <location evidence="1">Cilium</location>
    </subcellularLocation>
    <subcellularLocation>
        <location evidence="2">Cytoplasm</location>
    </subcellularLocation>
</comment>
<accession>A0ABT6XN55</accession>
<dbReference type="NCBIfam" id="NF033708">
    <property type="entry name" value="T9SS_Cterm_ChiA"/>
    <property type="match status" value="1"/>
</dbReference>
<dbReference type="PROSITE" id="PS51841">
    <property type="entry name" value="LTD"/>
    <property type="match status" value="1"/>
</dbReference>
<evidence type="ECO:0000259" key="6">
    <source>
        <dbReference type="PROSITE" id="PS51841"/>
    </source>
</evidence>
<keyword evidence="8" id="KW-1185">Reference proteome</keyword>
<evidence type="ECO:0000256" key="5">
    <source>
        <dbReference type="ARBA" id="ARBA00023273"/>
    </source>
</evidence>
<sequence length="2027" mass="210304">MAIPNATPVTQNFDGLGASGTAALPTGFKVSSSNDYNNVANTTATTLAYGTTGTGAVTSTSSGGCINWANGITASATDRALGFLTTGSYASPRSIILAIQNTGTTNITDLTITFDYEKYRSGSRAFDWTFFHGATATAVNTAAAAGNQSYAADANNTTIYNPPTTTSKSVTLTGLTIAPSGLYYLCWTFTGVGGSSNGQGIGIDNLSITATFVSPGITTAQDGPWNVGTTWTGGVVPTSAQNAIINHVVTLDAAVTRNSGTTTTVNTGAKLATGAFTYTNDGTTTIDGTFELNGGGFANGLTNFTYGTASTLNFNTGGSYNMANAHVYWPATNSPKNVNIAAGTTVVMAADAYRTISTGGILSISGALTLTTNPTITVNGTLRLDAGGFLNTGAMPIYGNASTLLYNTGGTYGRGFEWNAAGVGTIGTTAGYPNHVQVSNSTTLNYINGAASGAVGSKAMAGNLTIDAGSAFHMNFGSVSAGGELVVAGNIANAGTLTLGFANGDDLRVTGNLTNTGTFNGNNRAVYFNKNGTQVVTSAAGITIPYLRTAGTATVVQLAAGTNMIISAPLTGNAVVFGSASDVIDINGNTLTIGTAAVANTVSGTGTFKGSTTSNLTLLGTGSIGTLYFTTGFQNLGTFTMNRQANATGAVMGSAVTVNTALTLTAGFIDLNNTTMTLAAGVNPSGSANSYVIADVSAGGVLRKNMTATGSQSFPIGSGGTEYSPVTFNLTAGTLSGAYLGISVENSKDPLLDALSIYLNRYWVVTSGGITAPTYTFTGTYLAADVVGGTIGNVSNQHNGTQWLNNGATIAGTVIINGTTLSGNDHYTAGRRDAEINIVQSATNYINGSIYNFGTVLTGSTLDVVFTIQNLGNQTLLLGATPTITGNPPYSLQANYASTSIPGMSGTTPNTQTFTIRFAPTAAGTFTGSISITNNDPTGAESPYVINFTGVGQIPAPEINVKGFTGGTNSITSGNVTTTSGLENTAFGSVNLGSNVTKDFEIQNLGTAVLTLSGAPLVSIGGTNPGDFVVTTAPATSSIAVSGSTTFIITFTPQAAGPRSAIVSIANNDSNENPYTYLINGTGVCLATANTITPTSGPVGTEVTITATANNLSGATVTFNGTNATPVTQVSSTQIKVTVPSGASTGNLVTTNAQGCTATNAFTVLTNLAQPCEGGYIPTDLFISEFTDSNSGSLSYVEIYNGTGVTKNLSNYSLKTANNGGAYLFTLPLNNVNLASGSSYVVALGDDDFCAIAGGDGSYAAQISASGSVNFTANQHDHVGLFNGVTLIDSWGTFGSNNWGNALGIGTEGADFRRNTNVVAPNATYSNSDWTIIDYAGTTCSNNDYSNIGTYSMTLGVAPTVTVHPSYTPTCRSTSLTVAGTEGFVGGNALAYQWYAVAPNTATWTALTDGGLYSGTTTLTLSISDIATLIGYQFYCQIRENSATCYAASNAVMITAGITTTWQAGNTWSSGVPTLDTAVIIDNTYDTANGYSPSFEACSVTVNNARNVIVRGNHYILIKNGLTVTGTGTATFENNASLVQINNVTNSGNITYKRKAVQRRVDYVYWSSPVDGYSLSTLPSDGYKFRWDTTLNNANGTQGNWVFYTGAMNPGTGYIVGGPSSLSNTVAGDFEVPFSGVPRNGNIPVTISRGSYVGPGYTVGTTPVTTLDDNWNLLGNPYPSAISCRDFLTANSSALTGALYIWTHGTMPSINTSSPFYQDFISNYDPNADYLPFNLSGNLANPNPDFYIGAGQGFFVVMQDGAAGSTTVNFTNALRNKNYGNVTGTNFYRLADTAAMEPQALPFNRIWLDIVKDTQRPSRTMFGYIEGATMEKDHLYDAITKSDNSLKMYTVAGGDKFIIQGRSLPFDEYDQVPLGVDIPENGTYKIAVGMVDGLFQNEDQKIYLEDTYLNIIHNLREAPYQFAGVPGTYTDRFKIRYTTDALANPDFDTLENSVIVTSNHGVVTLHSAIQNMTQVWLYDVLGRQLFAAKDINSQELTATNISVSQQSLIVKIQLESGVTVTKKIVIQ</sequence>
<dbReference type="PROSITE" id="PS50194">
    <property type="entry name" value="FILAMIN_REPEAT"/>
    <property type="match status" value="1"/>
</dbReference>
<dbReference type="InterPro" id="IPR053879">
    <property type="entry name" value="HYDIN_VesB_CFA65-like_Ig"/>
</dbReference>
<dbReference type="InterPro" id="IPR002909">
    <property type="entry name" value="IPT_dom"/>
</dbReference>
<dbReference type="InterPro" id="IPR014756">
    <property type="entry name" value="Ig_E-set"/>
</dbReference>
<protein>
    <submittedName>
        <fullName evidence="7">Choice-of-anchor D domain-containing protein</fullName>
    </submittedName>
</protein>
<evidence type="ECO:0000256" key="4">
    <source>
        <dbReference type="ARBA" id="ARBA00023069"/>
    </source>
</evidence>
<evidence type="ECO:0000256" key="1">
    <source>
        <dbReference type="ARBA" id="ARBA00004138"/>
    </source>
</evidence>
<gene>
    <name evidence="7" type="ORF">QHT84_02555</name>
</gene>
<dbReference type="Pfam" id="PF00932">
    <property type="entry name" value="LTD"/>
    <property type="match status" value="1"/>
</dbReference>
<dbReference type="InterPro" id="IPR017868">
    <property type="entry name" value="Filamin/ABP280_repeat-like"/>
</dbReference>
<keyword evidence="3" id="KW-0963">Cytoplasm</keyword>
<feature type="domain" description="LTD" evidence="6">
    <location>
        <begin position="1175"/>
        <end position="1327"/>
    </location>
</feature>
<dbReference type="InterPro" id="IPR013783">
    <property type="entry name" value="Ig-like_fold"/>
</dbReference>
<organism evidence="7 8">
    <name type="scientific">Flavobacterium sedimenticola</name>
    <dbReference type="NCBI Taxonomy" id="3043286"/>
    <lineage>
        <taxon>Bacteria</taxon>
        <taxon>Pseudomonadati</taxon>
        <taxon>Bacteroidota</taxon>
        <taxon>Flavobacteriia</taxon>
        <taxon>Flavobacteriales</taxon>
        <taxon>Flavobacteriaceae</taxon>
        <taxon>Flavobacterium</taxon>
    </lineage>
</organism>
<dbReference type="EMBL" id="JASGBP010000001">
    <property type="protein sequence ID" value="MDI9256292.1"/>
    <property type="molecule type" value="Genomic_DNA"/>
</dbReference>
<evidence type="ECO:0000313" key="7">
    <source>
        <dbReference type="EMBL" id="MDI9256292.1"/>
    </source>
</evidence>